<gene>
    <name evidence="7" type="ORF">ACFQKB_33040</name>
</gene>
<name>A0ABW2CS35_9ACTN</name>
<feature type="region of interest" description="Disordered" evidence="5">
    <location>
        <begin position="221"/>
        <end position="250"/>
    </location>
</feature>
<dbReference type="EMBL" id="JBHSXS010000029">
    <property type="protein sequence ID" value="MFC6884626.1"/>
    <property type="molecule type" value="Genomic_DNA"/>
</dbReference>
<evidence type="ECO:0000256" key="1">
    <source>
        <dbReference type="ARBA" id="ARBA00023015"/>
    </source>
</evidence>
<feature type="region of interest" description="Disordered" evidence="5">
    <location>
        <begin position="1"/>
        <end position="40"/>
    </location>
</feature>
<feature type="domain" description="HTH tetR-type" evidence="6">
    <location>
        <begin position="40"/>
        <end position="100"/>
    </location>
</feature>
<dbReference type="Pfam" id="PF21943">
    <property type="entry name" value="TetR_C_46"/>
    <property type="match status" value="1"/>
</dbReference>
<evidence type="ECO:0000313" key="8">
    <source>
        <dbReference type="Proteomes" id="UP001596380"/>
    </source>
</evidence>
<dbReference type="Proteomes" id="UP001596380">
    <property type="component" value="Unassembled WGS sequence"/>
</dbReference>
<protein>
    <submittedName>
        <fullName evidence="7">TetR/AcrR family transcriptional regulator</fullName>
    </submittedName>
</protein>
<organism evidence="7 8">
    <name type="scientific">Actinomadura yumaensis</name>
    <dbReference type="NCBI Taxonomy" id="111807"/>
    <lineage>
        <taxon>Bacteria</taxon>
        <taxon>Bacillati</taxon>
        <taxon>Actinomycetota</taxon>
        <taxon>Actinomycetes</taxon>
        <taxon>Streptosporangiales</taxon>
        <taxon>Thermomonosporaceae</taxon>
        <taxon>Actinomadura</taxon>
    </lineage>
</organism>
<dbReference type="PANTHER" id="PTHR30055:SF227">
    <property type="entry name" value="TRANSCRIPTIONAL REGULATORY PROTEIN (PROBABLY TETR-FAMILY)-RELATED"/>
    <property type="match status" value="1"/>
</dbReference>
<dbReference type="InterPro" id="IPR001647">
    <property type="entry name" value="HTH_TetR"/>
</dbReference>
<feature type="DNA-binding region" description="H-T-H motif" evidence="4">
    <location>
        <begin position="63"/>
        <end position="82"/>
    </location>
</feature>
<evidence type="ECO:0000256" key="3">
    <source>
        <dbReference type="ARBA" id="ARBA00023163"/>
    </source>
</evidence>
<keyword evidence="3" id="KW-0804">Transcription</keyword>
<dbReference type="PRINTS" id="PR00455">
    <property type="entry name" value="HTHTETR"/>
</dbReference>
<proteinExistence type="predicted"/>
<feature type="compositionally biased region" description="Pro residues" evidence="5">
    <location>
        <begin position="234"/>
        <end position="250"/>
    </location>
</feature>
<evidence type="ECO:0000256" key="2">
    <source>
        <dbReference type="ARBA" id="ARBA00023125"/>
    </source>
</evidence>
<dbReference type="InterPro" id="IPR054129">
    <property type="entry name" value="DesT_TetR_C"/>
</dbReference>
<comment type="caution">
    <text evidence="7">The sequence shown here is derived from an EMBL/GenBank/DDBJ whole genome shotgun (WGS) entry which is preliminary data.</text>
</comment>
<feature type="compositionally biased region" description="Low complexity" evidence="5">
    <location>
        <begin position="1"/>
        <end position="20"/>
    </location>
</feature>
<dbReference type="SUPFAM" id="SSF46689">
    <property type="entry name" value="Homeodomain-like"/>
    <property type="match status" value="1"/>
</dbReference>
<evidence type="ECO:0000256" key="5">
    <source>
        <dbReference type="SAM" id="MobiDB-lite"/>
    </source>
</evidence>
<evidence type="ECO:0000259" key="6">
    <source>
        <dbReference type="PROSITE" id="PS50977"/>
    </source>
</evidence>
<keyword evidence="8" id="KW-1185">Reference proteome</keyword>
<dbReference type="Pfam" id="PF00440">
    <property type="entry name" value="TetR_N"/>
    <property type="match status" value="1"/>
</dbReference>
<keyword evidence="1" id="KW-0805">Transcription regulation</keyword>
<dbReference type="PANTHER" id="PTHR30055">
    <property type="entry name" value="HTH-TYPE TRANSCRIPTIONAL REGULATOR RUTR"/>
    <property type="match status" value="1"/>
</dbReference>
<accession>A0ABW2CS35</accession>
<evidence type="ECO:0000256" key="4">
    <source>
        <dbReference type="PROSITE-ProRule" id="PRU00335"/>
    </source>
</evidence>
<dbReference type="InterPro" id="IPR050109">
    <property type="entry name" value="HTH-type_TetR-like_transc_reg"/>
</dbReference>
<dbReference type="RefSeq" id="WP_160823358.1">
    <property type="nucleotide sequence ID" value="NZ_JBHSXS010000029.1"/>
</dbReference>
<dbReference type="PROSITE" id="PS50977">
    <property type="entry name" value="HTH_TETR_2"/>
    <property type="match status" value="1"/>
</dbReference>
<reference evidence="8" key="1">
    <citation type="journal article" date="2019" name="Int. J. Syst. Evol. Microbiol.">
        <title>The Global Catalogue of Microorganisms (GCM) 10K type strain sequencing project: providing services to taxonomists for standard genome sequencing and annotation.</title>
        <authorList>
            <consortium name="The Broad Institute Genomics Platform"/>
            <consortium name="The Broad Institute Genome Sequencing Center for Infectious Disease"/>
            <person name="Wu L."/>
            <person name="Ma J."/>
        </authorList>
    </citation>
    <scope>NUCLEOTIDE SEQUENCE [LARGE SCALE GENOMIC DNA]</scope>
    <source>
        <strain evidence="8">JCM 3369</strain>
    </source>
</reference>
<dbReference type="Gene3D" id="1.10.357.10">
    <property type="entry name" value="Tetracycline Repressor, domain 2"/>
    <property type="match status" value="1"/>
</dbReference>
<dbReference type="InterPro" id="IPR009057">
    <property type="entry name" value="Homeodomain-like_sf"/>
</dbReference>
<evidence type="ECO:0000313" key="7">
    <source>
        <dbReference type="EMBL" id="MFC6884626.1"/>
    </source>
</evidence>
<keyword evidence="2 4" id="KW-0238">DNA-binding</keyword>
<sequence>MVAEDAPEAATAPGAARGAPAPRPATRRGRAPARDGGRGEARRGAILEAASALFADRPYDLLSIDEIAAEAGVAKGLIYYYFGSKRGLFLAVIENAAESLNALAEEFDGLSPTDRLIRTLDGFLGWAESHRSAFQTVTSGGVGVDTEVVGLYHRARRRLLAAMSYGLIGDVTPRPALRVALEGWLSFVEGAAVSWLGAHDLTREEVRDLSVRVLGGVLQAVGATDPDADRPAAPRDPPGPPAPPEPAGAG</sequence>